<sequence>MLIRLLSVTLIALAIPTNPQASDHIDQVGKLGSHGQVDISDLYAYFGERDCTNASDLAACLRDRPLTLVVNTYPGAVVGSHFSHHVAYEIVLLPGQIVDGEILQYSEARAVVIRCTFDDDVTPVVTTCAVVRDGETSMRVSAPASAVVEGDGMRLFSGLRADPFFYSLGHFLEVTGRPDTFPPPVAPYSAENPFGGNSFEGINVISIVLEIDWDVLGIEADLVGIAARSVYGHGTAPEQFDYFGRPEITNLTLHDHSGSAPLRLAYNTGVPDAEAYRARLRENIAAYDMIDGKQDWPPALLERFVDILAEDFTVLNRAEPCEGGGAYLSIERALLSGGAALGCGARALEEDIFRTMYTLFIAGVDGDEADFGMGVDGPYSSSEKALSAVFPYLAEPWEEQWPHWLEFYRGGKRRQTID</sequence>
<reference evidence="2 3" key="1">
    <citation type="submission" date="2017-05" db="EMBL/GenBank/DDBJ databases">
        <authorList>
            <person name="Varghese N."/>
            <person name="Submissions S."/>
        </authorList>
    </citation>
    <scope>NUCLEOTIDE SEQUENCE [LARGE SCALE GENOMIC DNA]</scope>
    <source>
        <strain evidence="2 3">DSM 15949</strain>
    </source>
</reference>
<dbReference type="EMBL" id="FXTT01000007">
    <property type="protein sequence ID" value="SMP36674.1"/>
    <property type="molecule type" value="Genomic_DNA"/>
</dbReference>
<keyword evidence="3" id="KW-1185">Reference proteome</keyword>
<evidence type="ECO:0000313" key="3">
    <source>
        <dbReference type="Proteomes" id="UP001157914"/>
    </source>
</evidence>
<evidence type="ECO:0000256" key="1">
    <source>
        <dbReference type="SAM" id="SignalP"/>
    </source>
</evidence>
<keyword evidence="1" id="KW-0732">Signal</keyword>
<dbReference type="Proteomes" id="UP001157914">
    <property type="component" value="Unassembled WGS sequence"/>
</dbReference>
<evidence type="ECO:0000313" key="2">
    <source>
        <dbReference type="EMBL" id="SMP36674.1"/>
    </source>
</evidence>
<name>A0ABY1PP03_9HYPH</name>
<accession>A0ABY1PP03</accession>
<protein>
    <submittedName>
        <fullName evidence="2">Uncharacterized protein</fullName>
    </submittedName>
</protein>
<organism evidence="2 3">
    <name type="scientific">Roseibium denhamense</name>
    <dbReference type="NCBI Taxonomy" id="76305"/>
    <lineage>
        <taxon>Bacteria</taxon>
        <taxon>Pseudomonadati</taxon>
        <taxon>Pseudomonadota</taxon>
        <taxon>Alphaproteobacteria</taxon>
        <taxon>Hyphomicrobiales</taxon>
        <taxon>Stappiaceae</taxon>
        <taxon>Roseibium</taxon>
    </lineage>
</organism>
<feature type="signal peptide" evidence="1">
    <location>
        <begin position="1"/>
        <end position="21"/>
    </location>
</feature>
<feature type="chain" id="PRO_5045463823" evidence="1">
    <location>
        <begin position="22"/>
        <end position="418"/>
    </location>
</feature>
<proteinExistence type="predicted"/>
<dbReference type="RefSeq" id="WP_196220612.1">
    <property type="nucleotide sequence ID" value="NZ_BAAAEA010000005.1"/>
</dbReference>
<gene>
    <name evidence="2" type="ORF">SAMN06265374_4242</name>
</gene>
<comment type="caution">
    <text evidence="2">The sequence shown here is derived from an EMBL/GenBank/DDBJ whole genome shotgun (WGS) entry which is preliminary data.</text>
</comment>